<reference evidence="2" key="1">
    <citation type="submission" date="2023-05" db="EMBL/GenBank/DDBJ databases">
        <title>Genome and transcriptome analyses reveal genes involved in the formation of fine ridges on petal epidermal cells in Hibiscus trionum.</title>
        <authorList>
            <person name="Koshimizu S."/>
            <person name="Masuda S."/>
            <person name="Ishii T."/>
            <person name="Shirasu K."/>
            <person name="Hoshino A."/>
            <person name="Arita M."/>
        </authorList>
    </citation>
    <scope>NUCLEOTIDE SEQUENCE</scope>
    <source>
        <strain evidence="2">Hamamatsu line</strain>
    </source>
</reference>
<sequence>MGATSSSTEAAAKPTYEQCKAISTRSGKQLDEPRIEKAAKERPTQTELPATAESTPAAPANEPDSSPEADDPPHIKFPCKDRIGDIRLPAPFPQRLKQQKQEHQFRKFLNILKHVHINIPLIEAIQNMPNYAKYLRDMVSKRKRIGEFETVVVTEECMAMLHNKLPPKKTDPRIGQAKPTSIMLKLANHSFVQPEGKI</sequence>
<evidence type="ECO:0000256" key="1">
    <source>
        <dbReference type="SAM" id="MobiDB-lite"/>
    </source>
</evidence>
<proteinExistence type="predicted"/>
<gene>
    <name evidence="2" type="ORF">HRI_000153000</name>
</gene>
<protein>
    <submittedName>
        <fullName evidence="2">Uncharacterized protein</fullName>
    </submittedName>
</protein>
<dbReference type="EMBL" id="BSYR01000003">
    <property type="protein sequence ID" value="GMI64837.1"/>
    <property type="molecule type" value="Genomic_DNA"/>
</dbReference>
<feature type="compositionally biased region" description="Low complexity" evidence="1">
    <location>
        <begin position="46"/>
        <end position="64"/>
    </location>
</feature>
<organism evidence="2 3">
    <name type="scientific">Hibiscus trionum</name>
    <name type="common">Flower of an hour</name>
    <dbReference type="NCBI Taxonomy" id="183268"/>
    <lineage>
        <taxon>Eukaryota</taxon>
        <taxon>Viridiplantae</taxon>
        <taxon>Streptophyta</taxon>
        <taxon>Embryophyta</taxon>
        <taxon>Tracheophyta</taxon>
        <taxon>Spermatophyta</taxon>
        <taxon>Magnoliopsida</taxon>
        <taxon>eudicotyledons</taxon>
        <taxon>Gunneridae</taxon>
        <taxon>Pentapetalae</taxon>
        <taxon>rosids</taxon>
        <taxon>malvids</taxon>
        <taxon>Malvales</taxon>
        <taxon>Malvaceae</taxon>
        <taxon>Malvoideae</taxon>
        <taxon>Hibiscus</taxon>
    </lineage>
</organism>
<evidence type="ECO:0000313" key="3">
    <source>
        <dbReference type="Proteomes" id="UP001165190"/>
    </source>
</evidence>
<dbReference type="Proteomes" id="UP001165190">
    <property type="component" value="Unassembled WGS sequence"/>
</dbReference>
<name>A0A9W7GSH0_HIBTR</name>
<comment type="caution">
    <text evidence="2">The sequence shown here is derived from an EMBL/GenBank/DDBJ whole genome shotgun (WGS) entry which is preliminary data.</text>
</comment>
<feature type="compositionally biased region" description="Basic and acidic residues" evidence="1">
    <location>
        <begin position="28"/>
        <end position="44"/>
    </location>
</feature>
<feature type="region of interest" description="Disordered" evidence="1">
    <location>
        <begin position="1"/>
        <end position="79"/>
    </location>
</feature>
<dbReference type="AlphaFoldDB" id="A0A9W7GSH0"/>
<dbReference type="OrthoDB" id="1001300at2759"/>
<keyword evidence="3" id="KW-1185">Reference proteome</keyword>
<accession>A0A9W7GSH0</accession>
<evidence type="ECO:0000313" key="2">
    <source>
        <dbReference type="EMBL" id="GMI64837.1"/>
    </source>
</evidence>